<proteinExistence type="predicted"/>
<gene>
    <name evidence="1" type="ORF">CN307_13450</name>
</gene>
<name>A0A2A9A1R2_BACCE</name>
<accession>A0A2A9A1R2</accession>
<dbReference type="Proteomes" id="UP000220032">
    <property type="component" value="Unassembled WGS sequence"/>
</dbReference>
<dbReference type="RefSeq" id="WP_098342711.1">
    <property type="nucleotide sequence ID" value="NZ_NTRR01000020.1"/>
</dbReference>
<reference evidence="1 2" key="1">
    <citation type="submission" date="2017-09" db="EMBL/GenBank/DDBJ databases">
        <title>Large-scale bioinformatics analysis of Bacillus genomes uncovers conserved roles of natural products in bacterial physiology.</title>
        <authorList>
            <consortium name="Agbiome Team Llc"/>
            <person name="Bleich R.M."/>
            <person name="Grubbs K.J."/>
            <person name="Santa Maria K.C."/>
            <person name="Allen S.E."/>
            <person name="Farag S."/>
            <person name="Shank E.A."/>
            <person name="Bowers A."/>
        </authorList>
    </citation>
    <scope>NUCLEOTIDE SEQUENCE [LARGE SCALE GENOMIC DNA]</scope>
    <source>
        <strain evidence="1 2">AFS022681</strain>
    </source>
</reference>
<sequence length="327" mass="38307">MIFKNKEHTLLDFEIDLITDSSLQLDFYGAGIQNINRFFLGIEEDFGKNIRPGVIRVNSETYKKMEIEVEQLLLDDNLYKVNLIKRGYMALKRLKQLIYKLNSTSISDITEPEVDLLSRCLIEVLSMTAFNWLVPNKKYKQLFIKFFGEKEGNRIYLDLSIPDSIPHFLLLNLELHKLALNKIIGNDNDLEKFKDYFGCLLNFGFQDSNYENDEGVQVAIDGIIETSKNIEEIKNYINDIYIMKAKAKSKKLHAYKRIFKTVNEQDLKDVISTCKIIEFINEEEEVRHILQMQAQRILKKIINYRNGEITNTVLEDILMYRGVSLYE</sequence>
<protein>
    <submittedName>
        <fullName evidence="1">Uncharacterized protein</fullName>
    </submittedName>
</protein>
<comment type="caution">
    <text evidence="1">The sequence shown here is derived from an EMBL/GenBank/DDBJ whole genome shotgun (WGS) entry which is preliminary data.</text>
</comment>
<dbReference type="AlphaFoldDB" id="A0A2A9A1R2"/>
<evidence type="ECO:0000313" key="2">
    <source>
        <dbReference type="Proteomes" id="UP000220032"/>
    </source>
</evidence>
<organism evidence="1 2">
    <name type="scientific">Bacillus cereus</name>
    <dbReference type="NCBI Taxonomy" id="1396"/>
    <lineage>
        <taxon>Bacteria</taxon>
        <taxon>Bacillati</taxon>
        <taxon>Bacillota</taxon>
        <taxon>Bacilli</taxon>
        <taxon>Bacillales</taxon>
        <taxon>Bacillaceae</taxon>
        <taxon>Bacillus</taxon>
        <taxon>Bacillus cereus group</taxon>
    </lineage>
</organism>
<evidence type="ECO:0000313" key="1">
    <source>
        <dbReference type="EMBL" id="PFE15005.1"/>
    </source>
</evidence>
<dbReference type="EMBL" id="NTRR01000020">
    <property type="protein sequence ID" value="PFE15005.1"/>
    <property type="molecule type" value="Genomic_DNA"/>
</dbReference>